<reference evidence="1 2" key="1">
    <citation type="journal article" date="2013" name="BMC Genomics">
        <title>Genome sequencing and comparative genomics of honey bee microsporidia, Nosema apis reveal novel insights into host-parasite interactions.</title>
        <authorList>
            <person name="Chen Yp."/>
            <person name="Pettis J.S."/>
            <person name="Zhao Y."/>
            <person name="Liu X."/>
            <person name="Tallon L.J."/>
            <person name="Sadzewicz L.D."/>
            <person name="Li R."/>
            <person name="Zheng H."/>
            <person name="Huang S."/>
            <person name="Zhang X."/>
            <person name="Hamilton M.C."/>
            <person name="Pernal S.F."/>
            <person name="Melathopoulos A.P."/>
            <person name="Yan X."/>
            <person name="Evans J.D."/>
        </authorList>
    </citation>
    <scope>NUCLEOTIDE SEQUENCE [LARGE SCALE GENOMIC DNA]</scope>
    <source>
        <strain evidence="1 2">BRL 01</strain>
    </source>
</reference>
<proteinExistence type="predicted"/>
<gene>
    <name evidence="1" type="ORF">NAPIS_ORF01015</name>
</gene>
<organism evidence="1 2">
    <name type="scientific">Vairimorpha apis BRL 01</name>
    <dbReference type="NCBI Taxonomy" id="1037528"/>
    <lineage>
        <taxon>Eukaryota</taxon>
        <taxon>Fungi</taxon>
        <taxon>Fungi incertae sedis</taxon>
        <taxon>Microsporidia</taxon>
        <taxon>Nosematidae</taxon>
        <taxon>Vairimorpha</taxon>
    </lineage>
</organism>
<dbReference type="EMBL" id="KE647142">
    <property type="protein sequence ID" value="EQB61408.1"/>
    <property type="molecule type" value="Genomic_DNA"/>
</dbReference>
<evidence type="ECO:0000313" key="1">
    <source>
        <dbReference type="EMBL" id="EQB61408.1"/>
    </source>
</evidence>
<name>T0LAK5_9MICR</name>
<keyword evidence="2" id="KW-1185">Reference proteome</keyword>
<dbReference type="AlphaFoldDB" id="T0LAK5"/>
<accession>T0LAK5</accession>
<sequence length="293" mass="35293">MFEILDHYVFNATKANKLIDIFKTNLSKNELSLENYYFEVKSMIKQMFKEKFSINCEINCSGNNNVIEWINNFGNKALSKFKFSFINFDKAFIKKLVKYFKHHLSKRYTVFTNRDIINFLILKIKTIYPRFDRICIFQVLINILRIKNENYKLTQLIKLIFYIKIWYNKTKQDLKTELKDNKLYINRILNLIKCSYLNELCPKISCCKTFTTIINDILKSSLYVKNLQYLNHNVILEQSFLLNFLLQYDINKMNACDFALLHMRYNDKRSLQFVYNSFIQLTLKLMIDNDLLK</sequence>
<dbReference type="HOGENOM" id="CLU_950260_0_0_1"/>
<protein>
    <submittedName>
        <fullName evidence="1">Uncharacterized protein</fullName>
    </submittedName>
</protein>
<dbReference type="Proteomes" id="UP000053780">
    <property type="component" value="Unassembled WGS sequence"/>
</dbReference>
<evidence type="ECO:0000313" key="2">
    <source>
        <dbReference type="Proteomes" id="UP000053780"/>
    </source>
</evidence>
<dbReference type="VEuPathDB" id="MicrosporidiaDB:NAPIS_ORF01015"/>